<dbReference type="Gene3D" id="3.60.20.10">
    <property type="entry name" value="Glutamine Phosphoribosylpyrophosphate, subunit 1, domain 1"/>
    <property type="match status" value="1"/>
</dbReference>
<proteinExistence type="inferred from homology"/>
<name>A0ABT4BEV6_9ACTN</name>
<dbReference type="PANTHER" id="PTHR43284">
    <property type="entry name" value="ASPARAGINE SYNTHETASE (GLUTAMINE-HYDROLYZING)"/>
    <property type="match status" value="1"/>
</dbReference>
<evidence type="ECO:0000313" key="7">
    <source>
        <dbReference type="EMBL" id="MCY1144105.1"/>
    </source>
</evidence>
<dbReference type="SUPFAM" id="SSF56235">
    <property type="entry name" value="N-terminal nucleophile aminohydrolases (Ntn hydrolases)"/>
    <property type="match status" value="1"/>
</dbReference>
<evidence type="ECO:0000259" key="6">
    <source>
        <dbReference type="Pfam" id="PF00733"/>
    </source>
</evidence>
<dbReference type="InterPro" id="IPR006426">
    <property type="entry name" value="Asn_synth_AEB"/>
</dbReference>
<keyword evidence="8" id="KW-1185">Reference proteome</keyword>
<dbReference type="EC" id="6.3.5.4" evidence="3"/>
<dbReference type="Proteomes" id="UP001151002">
    <property type="component" value="Unassembled WGS sequence"/>
</dbReference>
<gene>
    <name evidence="7" type="ORF">OWR29_39430</name>
</gene>
<accession>A0ABT4BEV6</accession>
<dbReference type="PANTHER" id="PTHR43284:SF1">
    <property type="entry name" value="ASPARAGINE SYNTHETASE"/>
    <property type="match status" value="1"/>
</dbReference>
<dbReference type="PIRSF" id="PIRSF001589">
    <property type="entry name" value="Asn_synthetase_glu-h"/>
    <property type="match status" value="1"/>
</dbReference>
<sequence>MTLPIVLDDIRNPMFVRTSELTSDDLTRAGAQYVDERVQCAVYGSGATLIDPHKLAHAWLENGDQALRPVLETAPLVVILADRATGRTVVFRDAMGLGRAYVAAGGDRLWISSTFGRLRAALAENGSNGTLDRDALAAYLTFQYVPYPYTPIREIRQVPPGNSAELAGGEIRFSPIAEPLHASGAHSPDVPEAIRQAGPDIVDLITGSLRRQLKGDETPAMFLSGGMDSSTVGAIAATRLGVRPVAYTATFDNAEYDESAYAAIVAKKFDLDHHFVKVSAEHLNLLPDIARGFDLPHGDRSVLAEHLIAQAAAANGHQIVLSGEGGDELLGHPRTRRPTLFADAPLDPVKLASWYLDRTALTDAPLRERLLGRLGVPHDLPVHHLVAVHGTDVSHHAFDRLLLGQWRTWLVDGVYPKDTQVLLSQGLRPAFPLMDRELARYLAALPADVRQAGLDDKSFLKSALATTLPAETLAKRKHKFLLPFHLWFRGSWAGELRDLLLSERAVVAGAVGADLVGELLDQHAAGTADHDRLLWTIAFFETWWENGATRSFDWAAA</sequence>
<comment type="similarity">
    <text evidence="2">Belongs to the asparagine synthetase family.</text>
</comment>
<dbReference type="RefSeq" id="WP_267568660.1">
    <property type="nucleotide sequence ID" value="NZ_JAPNTZ010000018.1"/>
</dbReference>
<dbReference type="InterPro" id="IPR014729">
    <property type="entry name" value="Rossmann-like_a/b/a_fold"/>
</dbReference>
<evidence type="ECO:0000256" key="1">
    <source>
        <dbReference type="ARBA" id="ARBA00005187"/>
    </source>
</evidence>
<organism evidence="7 8">
    <name type="scientific">Paractinoplanes pyxinae</name>
    <dbReference type="NCBI Taxonomy" id="2997416"/>
    <lineage>
        <taxon>Bacteria</taxon>
        <taxon>Bacillati</taxon>
        <taxon>Actinomycetota</taxon>
        <taxon>Actinomycetes</taxon>
        <taxon>Micromonosporales</taxon>
        <taxon>Micromonosporaceae</taxon>
        <taxon>Paractinoplanes</taxon>
    </lineage>
</organism>
<evidence type="ECO:0000256" key="5">
    <source>
        <dbReference type="ARBA" id="ARBA00048741"/>
    </source>
</evidence>
<dbReference type="SUPFAM" id="SSF52402">
    <property type="entry name" value="Adenine nucleotide alpha hydrolases-like"/>
    <property type="match status" value="1"/>
</dbReference>
<dbReference type="EMBL" id="JAPNTZ010000018">
    <property type="protein sequence ID" value="MCY1144105.1"/>
    <property type="molecule type" value="Genomic_DNA"/>
</dbReference>
<reference evidence="7" key="1">
    <citation type="submission" date="2022-11" db="EMBL/GenBank/DDBJ databases">
        <authorList>
            <person name="Somphong A."/>
            <person name="Phongsopitanun W."/>
        </authorList>
    </citation>
    <scope>NUCLEOTIDE SEQUENCE</scope>
    <source>
        <strain evidence="7">Pm04-4</strain>
    </source>
</reference>
<comment type="catalytic activity">
    <reaction evidence="5">
        <text>L-aspartate + L-glutamine + ATP + H2O = L-asparagine + L-glutamate + AMP + diphosphate + H(+)</text>
        <dbReference type="Rhea" id="RHEA:12228"/>
        <dbReference type="ChEBI" id="CHEBI:15377"/>
        <dbReference type="ChEBI" id="CHEBI:15378"/>
        <dbReference type="ChEBI" id="CHEBI:29985"/>
        <dbReference type="ChEBI" id="CHEBI:29991"/>
        <dbReference type="ChEBI" id="CHEBI:30616"/>
        <dbReference type="ChEBI" id="CHEBI:33019"/>
        <dbReference type="ChEBI" id="CHEBI:58048"/>
        <dbReference type="ChEBI" id="CHEBI:58359"/>
        <dbReference type="ChEBI" id="CHEBI:456215"/>
        <dbReference type="EC" id="6.3.5.4"/>
    </reaction>
</comment>
<protein>
    <recommendedName>
        <fullName evidence="3">asparagine synthase (glutamine-hydrolyzing)</fullName>
        <ecNumber evidence="3">6.3.5.4</ecNumber>
    </recommendedName>
</protein>
<dbReference type="Gene3D" id="3.40.50.620">
    <property type="entry name" value="HUPs"/>
    <property type="match status" value="1"/>
</dbReference>
<dbReference type="CDD" id="cd01991">
    <property type="entry name" value="Asn_synthase_B_C"/>
    <property type="match status" value="1"/>
</dbReference>
<evidence type="ECO:0000256" key="4">
    <source>
        <dbReference type="ARBA" id="ARBA00022888"/>
    </source>
</evidence>
<comment type="pathway">
    <text evidence="1">Amino-acid biosynthesis; L-asparagine biosynthesis; L-asparagine from L-aspartate (L-Gln route): step 1/1.</text>
</comment>
<dbReference type="InterPro" id="IPR029055">
    <property type="entry name" value="Ntn_hydrolases_N"/>
</dbReference>
<evidence type="ECO:0000256" key="2">
    <source>
        <dbReference type="ARBA" id="ARBA00005752"/>
    </source>
</evidence>
<dbReference type="InterPro" id="IPR001962">
    <property type="entry name" value="Asn_synthase"/>
</dbReference>
<feature type="domain" description="Asparagine synthetase" evidence="6">
    <location>
        <begin position="203"/>
        <end position="544"/>
    </location>
</feature>
<keyword evidence="4" id="KW-0061">Asparagine biosynthesis</keyword>
<comment type="caution">
    <text evidence="7">The sequence shown here is derived from an EMBL/GenBank/DDBJ whole genome shotgun (WGS) entry which is preliminary data.</text>
</comment>
<keyword evidence="4" id="KW-0028">Amino-acid biosynthesis</keyword>
<dbReference type="Pfam" id="PF00733">
    <property type="entry name" value="Asn_synthase"/>
    <property type="match status" value="1"/>
</dbReference>
<evidence type="ECO:0000313" key="8">
    <source>
        <dbReference type="Proteomes" id="UP001151002"/>
    </source>
</evidence>
<dbReference type="InterPro" id="IPR051786">
    <property type="entry name" value="ASN_synthetase/amidase"/>
</dbReference>
<evidence type="ECO:0000256" key="3">
    <source>
        <dbReference type="ARBA" id="ARBA00012737"/>
    </source>
</evidence>